<dbReference type="EMBL" id="BAAATA010000009">
    <property type="protein sequence ID" value="GAA2484583.1"/>
    <property type="molecule type" value="Genomic_DNA"/>
</dbReference>
<reference evidence="1 2" key="1">
    <citation type="journal article" date="2019" name="Int. J. Syst. Evol. Microbiol.">
        <title>The Global Catalogue of Microorganisms (GCM) 10K type strain sequencing project: providing services to taxonomists for standard genome sequencing and annotation.</title>
        <authorList>
            <consortium name="The Broad Institute Genomics Platform"/>
            <consortium name="The Broad Institute Genome Sequencing Center for Infectious Disease"/>
            <person name="Wu L."/>
            <person name="Ma J."/>
        </authorList>
    </citation>
    <scope>NUCLEOTIDE SEQUENCE [LARGE SCALE GENOMIC DNA]</scope>
    <source>
        <strain evidence="1 2">JCM 6307</strain>
    </source>
</reference>
<organism evidence="1 2">
    <name type="scientific">Streptomyces thermolineatus</name>
    <dbReference type="NCBI Taxonomy" id="44033"/>
    <lineage>
        <taxon>Bacteria</taxon>
        <taxon>Bacillati</taxon>
        <taxon>Actinomycetota</taxon>
        <taxon>Actinomycetes</taxon>
        <taxon>Kitasatosporales</taxon>
        <taxon>Streptomycetaceae</taxon>
        <taxon>Streptomyces</taxon>
    </lineage>
</organism>
<gene>
    <name evidence="1" type="ORF">GCM10010406_21060</name>
</gene>
<keyword evidence="2" id="KW-1185">Reference proteome</keyword>
<dbReference type="InterPro" id="IPR058009">
    <property type="entry name" value="TTP_Phage_16"/>
</dbReference>
<comment type="caution">
    <text evidence="1">The sequence shown here is derived from an EMBL/GenBank/DDBJ whole genome shotgun (WGS) entry which is preliminary data.</text>
</comment>
<proteinExistence type="predicted"/>
<dbReference type="Pfam" id="PF25595">
    <property type="entry name" value="Phage_TTP_16"/>
    <property type="match status" value="1"/>
</dbReference>
<dbReference type="RefSeq" id="WP_344382892.1">
    <property type="nucleotide sequence ID" value="NZ_BAAATA010000009.1"/>
</dbReference>
<accession>A0ABN3LIA3</accession>
<dbReference type="Proteomes" id="UP001501358">
    <property type="component" value="Unassembled WGS sequence"/>
</dbReference>
<sequence length="160" mass="17101">MSDLISDGKTRVVWVTAIANINAPTVAELEAGMDLTQRITPDGLNVAPTTADVDTSSLASRYDTREVGRVGYENEVTLKRGSTPAEDLPYSTLVYGTHGHLVVRRALDFEDAWEAGQQVEVYPTACGERNNVAPAANEVLKYSVPMKVVAPPATNAVVAA</sequence>
<evidence type="ECO:0000313" key="1">
    <source>
        <dbReference type="EMBL" id="GAA2484583.1"/>
    </source>
</evidence>
<evidence type="ECO:0000313" key="2">
    <source>
        <dbReference type="Proteomes" id="UP001501358"/>
    </source>
</evidence>
<name>A0ABN3LIA3_9ACTN</name>
<protein>
    <submittedName>
        <fullName evidence="1">Uncharacterized protein</fullName>
    </submittedName>
</protein>